<keyword evidence="2" id="KW-1185">Reference proteome</keyword>
<reference evidence="2" key="1">
    <citation type="journal article" date="2011" name="PLoS Pathog.">
        <title>Comparative genomics yields insights into niche adaptation of plant vascular wilt pathogens.</title>
        <authorList>
            <person name="Klosterman S.J."/>
            <person name="Subbarao K.V."/>
            <person name="Kang S."/>
            <person name="Veronese P."/>
            <person name="Gold S.E."/>
            <person name="Thomma B.P.H.J."/>
            <person name="Chen Z."/>
            <person name="Henrissat B."/>
            <person name="Lee Y.-H."/>
            <person name="Park J."/>
            <person name="Garcia-Pedrajas M.D."/>
            <person name="Barbara D.J."/>
            <person name="Anchieta A."/>
            <person name="de Jonge R."/>
            <person name="Santhanam P."/>
            <person name="Maruthachalam K."/>
            <person name="Atallah Z."/>
            <person name="Amyotte S.G."/>
            <person name="Paz Z."/>
            <person name="Inderbitzin P."/>
            <person name="Hayes R.J."/>
            <person name="Heiman D.I."/>
            <person name="Young S."/>
            <person name="Zeng Q."/>
            <person name="Engels R."/>
            <person name="Galagan J."/>
            <person name="Cuomo C.A."/>
            <person name="Dobinson K.F."/>
            <person name="Ma L.-J."/>
        </authorList>
    </citation>
    <scope>NUCLEOTIDE SEQUENCE [LARGE SCALE GENOMIC DNA]</scope>
    <source>
        <strain evidence="2">VaMs.102 / ATCC MYA-4576 / FGSC 10136</strain>
    </source>
</reference>
<dbReference type="RefSeq" id="XP_003003969.1">
    <property type="nucleotide sequence ID" value="XM_003003923.1"/>
</dbReference>
<organism evidence="2">
    <name type="scientific">Verticillium alfalfae (strain VaMs.102 / ATCC MYA-4576 / FGSC 10136)</name>
    <name type="common">Verticillium wilt of alfalfa</name>
    <name type="synonym">Verticillium albo-atrum</name>
    <dbReference type="NCBI Taxonomy" id="526221"/>
    <lineage>
        <taxon>Eukaryota</taxon>
        <taxon>Fungi</taxon>
        <taxon>Dikarya</taxon>
        <taxon>Ascomycota</taxon>
        <taxon>Pezizomycotina</taxon>
        <taxon>Sordariomycetes</taxon>
        <taxon>Hypocreomycetidae</taxon>
        <taxon>Glomerellales</taxon>
        <taxon>Plectosphaerellaceae</taxon>
        <taxon>Verticillium</taxon>
    </lineage>
</organism>
<dbReference type="Gene3D" id="3.40.50.1820">
    <property type="entry name" value="alpha/beta hydrolase"/>
    <property type="match status" value="1"/>
</dbReference>
<dbReference type="GeneID" id="9535725"/>
<dbReference type="SUPFAM" id="SSF53474">
    <property type="entry name" value="alpha/beta-Hydrolases"/>
    <property type="match status" value="1"/>
</dbReference>
<name>C9SND7_VERA1</name>
<gene>
    <name evidence="1" type="ORF">VDBG_06412</name>
</gene>
<accession>C9SND7</accession>
<dbReference type="EMBL" id="DS985220">
    <property type="protein sequence ID" value="EEY20302.1"/>
    <property type="molecule type" value="Genomic_DNA"/>
</dbReference>
<protein>
    <submittedName>
        <fullName evidence="1">Cholinesterase</fullName>
    </submittedName>
</protein>
<proteinExistence type="predicted"/>
<dbReference type="Proteomes" id="UP000008698">
    <property type="component" value="Unassembled WGS sequence"/>
</dbReference>
<dbReference type="KEGG" id="val:VDBG_06412"/>
<dbReference type="HOGENOM" id="CLU_2122934_0_0_1"/>
<evidence type="ECO:0000313" key="1">
    <source>
        <dbReference type="EMBL" id="EEY20302.1"/>
    </source>
</evidence>
<dbReference type="InterPro" id="IPR029058">
    <property type="entry name" value="AB_hydrolase_fold"/>
</dbReference>
<dbReference type="OrthoDB" id="5237806at2759"/>
<evidence type="ECO:0000313" key="2">
    <source>
        <dbReference type="Proteomes" id="UP000008698"/>
    </source>
</evidence>
<dbReference type="AlphaFoldDB" id="C9SND7"/>
<sequence length="114" mass="12588">MGMPERDEFDLPFSQLMVDYWASFVRSGDPNPDHAWLAARGFASTLAEVKRVGVWSEVDASSPEWMILEWGGHMAPFGKEAECKALGQPLTYWEDPAPGPNPPSDICSFLGGDQ</sequence>